<feature type="region of interest" description="Disordered" evidence="1">
    <location>
        <begin position="444"/>
        <end position="467"/>
    </location>
</feature>
<dbReference type="EMBL" id="JANBTX010000049">
    <property type="protein sequence ID" value="KAJ2688342.1"/>
    <property type="molecule type" value="Genomic_DNA"/>
</dbReference>
<dbReference type="AlphaFoldDB" id="A0A9W8L3Q1"/>
<gene>
    <name evidence="3" type="ORF">IWW39_002305</name>
</gene>
<dbReference type="InterPro" id="IPR009057">
    <property type="entry name" value="Homeodomain-like_sf"/>
</dbReference>
<reference evidence="3" key="1">
    <citation type="submission" date="2022-07" db="EMBL/GenBank/DDBJ databases">
        <title>Phylogenomic reconstructions and comparative analyses of Kickxellomycotina fungi.</title>
        <authorList>
            <person name="Reynolds N.K."/>
            <person name="Stajich J.E."/>
            <person name="Barry K."/>
            <person name="Grigoriev I.V."/>
            <person name="Crous P."/>
            <person name="Smith M.E."/>
        </authorList>
    </citation>
    <scope>NUCLEOTIDE SEQUENCE</scope>
    <source>
        <strain evidence="3">CBS 109367</strain>
    </source>
</reference>
<feature type="compositionally biased region" description="Acidic residues" evidence="1">
    <location>
        <begin position="458"/>
        <end position="467"/>
    </location>
</feature>
<dbReference type="GO" id="GO:0001156">
    <property type="term" value="F:TFIIIC-class transcription factor complex binding"/>
    <property type="evidence" value="ECO:0007669"/>
    <property type="project" value="TreeGrafter"/>
</dbReference>
<dbReference type="PANTHER" id="PTHR22929:SF0">
    <property type="entry name" value="TRANSCRIPTION FACTOR TFIIIB COMPONENT B'' HOMOLOG"/>
    <property type="match status" value="1"/>
</dbReference>
<dbReference type="Pfam" id="PF15963">
    <property type="entry name" value="Myb_DNA-bind_7"/>
    <property type="match status" value="1"/>
</dbReference>
<protein>
    <recommendedName>
        <fullName evidence="2">Myb-like domain-containing protein</fullName>
    </recommendedName>
</protein>
<dbReference type="OrthoDB" id="272624at2759"/>
<sequence length="481" mass="51934">MSSVTSLRVSKGGSKFAPKAKPRAQRPKPTEDLPTEGSGDAPEPDSVATEAGTESVAAAASTQQHTGPQPQQPPQVLPSGATVIQPGGMMPPPPPQLISPPSANEHGIPTVGSSVPQRPQPSTGTPIVIGMPGNGMLRPELRPLLQGRRESAINPPSALAPGPPHRLASLSSPMSQASALEMALHSPLSSSRRSGFGSQLNSPRVKRNRTTSNTPEPKITLKIKTADDYRLLDSDTVNSLPIGFFCRDTRHGVPTEEFIENENNIVRRINEGSNGDTKKKPEVKPPVPEASKKEEPAASSNFRVAQVRIVDGKAVVDSDSLVINRREMADANQGPLELVDESSRPRFVNSLTYAPLRGTRKRWSPEENEMFFRALRTYGTDFAMIASVIPERNRYDIKNKFKKEEKLNSKRITDLLLRRPEPVAAALPVTPTVGPDGLPVSLHGYSMVNTPEPQQGAEADDDDDEELPDARSVVTFAANTK</sequence>
<feature type="compositionally biased region" description="Polar residues" evidence="1">
    <location>
        <begin position="187"/>
        <end position="202"/>
    </location>
</feature>
<dbReference type="InterPro" id="IPR039467">
    <property type="entry name" value="TFIIIB_B''_Myb"/>
</dbReference>
<dbReference type="PANTHER" id="PTHR22929">
    <property type="entry name" value="RNA POLYMERASE III TRANSCRIPTION INITIATION FACTOR B"/>
    <property type="match status" value="1"/>
</dbReference>
<dbReference type="Gene3D" id="1.10.10.60">
    <property type="entry name" value="Homeodomain-like"/>
    <property type="match status" value="1"/>
</dbReference>
<feature type="region of interest" description="Disordered" evidence="1">
    <location>
        <begin position="269"/>
        <end position="298"/>
    </location>
</feature>
<dbReference type="SUPFAM" id="SSF46689">
    <property type="entry name" value="Homeodomain-like"/>
    <property type="match status" value="1"/>
</dbReference>
<dbReference type="Proteomes" id="UP001151516">
    <property type="component" value="Unassembled WGS sequence"/>
</dbReference>
<keyword evidence="4" id="KW-1185">Reference proteome</keyword>
<evidence type="ECO:0000313" key="3">
    <source>
        <dbReference type="EMBL" id="KAJ2688342.1"/>
    </source>
</evidence>
<dbReference type="CDD" id="cd00167">
    <property type="entry name" value="SANT"/>
    <property type="match status" value="1"/>
</dbReference>
<feature type="compositionally biased region" description="Pro residues" evidence="1">
    <location>
        <begin position="89"/>
        <end position="98"/>
    </location>
</feature>
<organism evidence="3 4">
    <name type="scientific">Coemansia spiralis</name>
    <dbReference type="NCBI Taxonomy" id="417178"/>
    <lineage>
        <taxon>Eukaryota</taxon>
        <taxon>Fungi</taxon>
        <taxon>Fungi incertae sedis</taxon>
        <taxon>Zoopagomycota</taxon>
        <taxon>Kickxellomycotina</taxon>
        <taxon>Kickxellomycetes</taxon>
        <taxon>Kickxellales</taxon>
        <taxon>Kickxellaceae</taxon>
        <taxon>Coemansia</taxon>
    </lineage>
</organism>
<evidence type="ECO:0000259" key="2">
    <source>
        <dbReference type="SMART" id="SM00717"/>
    </source>
</evidence>
<name>A0A9W8L3Q1_9FUNG</name>
<proteinExistence type="predicted"/>
<dbReference type="InterPro" id="IPR001005">
    <property type="entry name" value="SANT/Myb"/>
</dbReference>
<evidence type="ECO:0000313" key="4">
    <source>
        <dbReference type="Proteomes" id="UP001151516"/>
    </source>
</evidence>
<dbReference type="SMART" id="SM00717">
    <property type="entry name" value="SANT"/>
    <property type="match status" value="1"/>
</dbReference>
<accession>A0A9W8L3Q1</accession>
<feature type="compositionally biased region" description="Polar residues" evidence="1">
    <location>
        <begin position="111"/>
        <end position="125"/>
    </location>
</feature>
<dbReference type="GO" id="GO:0070898">
    <property type="term" value="P:RNA polymerase III preinitiation complex assembly"/>
    <property type="evidence" value="ECO:0007669"/>
    <property type="project" value="TreeGrafter"/>
</dbReference>
<feature type="domain" description="Myb-like" evidence="2">
    <location>
        <begin position="359"/>
        <end position="407"/>
    </location>
</feature>
<dbReference type="GO" id="GO:0000126">
    <property type="term" value="C:transcription factor TFIIIB complex"/>
    <property type="evidence" value="ECO:0007669"/>
    <property type="project" value="TreeGrafter"/>
</dbReference>
<evidence type="ECO:0000256" key="1">
    <source>
        <dbReference type="SAM" id="MobiDB-lite"/>
    </source>
</evidence>
<comment type="caution">
    <text evidence="3">The sequence shown here is derived from an EMBL/GenBank/DDBJ whole genome shotgun (WGS) entry which is preliminary data.</text>
</comment>
<feature type="region of interest" description="Disordered" evidence="1">
    <location>
        <begin position="1"/>
        <end position="215"/>
    </location>
</feature>
<feature type="compositionally biased region" description="Polar residues" evidence="1">
    <location>
        <begin position="169"/>
        <end position="178"/>
    </location>
</feature>